<feature type="non-terminal residue" evidence="1">
    <location>
        <position position="1"/>
    </location>
</feature>
<evidence type="ECO:0000313" key="2">
    <source>
        <dbReference type="Proteomes" id="UP001303647"/>
    </source>
</evidence>
<accession>A0AAN7CS17</accession>
<dbReference type="EMBL" id="MU857657">
    <property type="protein sequence ID" value="KAK4247258.1"/>
    <property type="molecule type" value="Genomic_DNA"/>
</dbReference>
<evidence type="ECO:0000313" key="1">
    <source>
        <dbReference type="EMBL" id="KAK4247258.1"/>
    </source>
</evidence>
<sequence length="200" mass="22859">VPQPTRIIGQMPCSVCSGIFKDEHAQNVERRLCVDTRHPDWRLRYIVQSPNHAIFPPLHACRESRSVWLPRYFRPPRHISLRDFGYETDEDSPLRSCNLRFDVPFISYEADVFTIFHAWAQGDVGIGIPLRTAVDRFTPVFGPFLGLDRSRIQQIGIGEDAEHLVEAVIKLDLNSLPSLCKLFVLCFGPDSRPSHAPLRL</sequence>
<reference evidence="1" key="1">
    <citation type="journal article" date="2023" name="Mol. Phylogenet. Evol.">
        <title>Genome-scale phylogeny and comparative genomics of the fungal order Sordariales.</title>
        <authorList>
            <person name="Hensen N."/>
            <person name="Bonometti L."/>
            <person name="Westerberg I."/>
            <person name="Brannstrom I.O."/>
            <person name="Guillou S."/>
            <person name="Cros-Aarteil S."/>
            <person name="Calhoun S."/>
            <person name="Haridas S."/>
            <person name="Kuo A."/>
            <person name="Mondo S."/>
            <person name="Pangilinan J."/>
            <person name="Riley R."/>
            <person name="LaButti K."/>
            <person name="Andreopoulos B."/>
            <person name="Lipzen A."/>
            <person name="Chen C."/>
            <person name="Yan M."/>
            <person name="Daum C."/>
            <person name="Ng V."/>
            <person name="Clum A."/>
            <person name="Steindorff A."/>
            <person name="Ohm R.A."/>
            <person name="Martin F."/>
            <person name="Silar P."/>
            <person name="Natvig D.O."/>
            <person name="Lalanne C."/>
            <person name="Gautier V."/>
            <person name="Ament-Velasquez S.L."/>
            <person name="Kruys A."/>
            <person name="Hutchinson M.I."/>
            <person name="Powell A.J."/>
            <person name="Barry K."/>
            <person name="Miller A.N."/>
            <person name="Grigoriev I.V."/>
            <person name="Debuchy R."/>
            <person name="Gladieux P."/>
            <person name="Hiltunen Thoren M."/>
            <person name="Johannesson H."/>
        </authorList>
    </citation>
    <scope>NUCLEOTIDE SEQUENCE</scope>
    <source>
        <strain evidence="1">CBS 359.72</strain>
    </source>
</reference>
<organism evidence="1 2">
    <name type="scientific">Corynascus novoguineensis</name>
    <dbReference type="NCBI Taxonomy" id="1126955"/>
    <lineage>
        <taxon>Eukaryota</taxon>
        <taxon>Fungi</taxon>
        <taxon>Dikarya</taxon>
        <taxon>Ascomycota</taxon>
        <taxon>Pezizomycotina</taxon>
        <taxon>Sordariomycetes</taxon>
        <taxon>Sordariomycetidae</taxon>
        <taxon>Sordariales</taxon>
        <taxon>Chaetomiaceae</taxon>
        <taxon>Corynascus</taxon>
    </lineage>
</organism>
<name>A0AAN7CS17_9PEZI</name>
<proteinExistence type="predicted"/>
<comment type="caution">
    <text evidence="1">The sequence shown here is derived from an EMBL/GenBank/DDBJ whole genome shotgun (WGS) entry which is preliminary data.</text>
</comment>
<keyword evidence="2" id="KW-1185">Reference proteome</keyword>
<dbReference type="Proteomes" id="UP001303647">
    <property type="component" value="Unassembled WGS sequence"/>
</dbReference>
<protein>
    <submittedName>
        <fullName evidence="1">Uncharacterized protein</fullName>
    </submittedName>
</protein>
<gene>
    <name evidence="1" type="ORF">C7999DRAFT_14694</name>
</gene>
<dbReference type="AlphaFoldDB" id="A0AAN7CS17"/>
<reference evidence="1" key="2">
    <citation type="submission" date="2023-05" db="EMBL/GenBank/DDBJ databases">
        <authorList>
            <consortium name="Lawrence Berkeley National Laboratory"/>
            <person name="Steindorff A."/>
            <person name="Hensen N."/>
            <person name="Bonometti L."/>
            <person name="Westerberg I."/>
            <person name="Brannstrom I.O."/>
            <person name="Guillou S."/>
            <person name="Cros-Aarteil S."/>
            <person name="Calhoun S."/>
            <person name="Haridas S."/>
            <person name="Kuo A."/>
            <person name="Mondo S."/>
            <person name="Pangilinan J."/>
            <person name="Riley R."/>
            <person name="Labutti K."/>
            <person name="Andreopoulos B."/>
            <person name="Lipzen A."/>
            <person name="Chen C."/>
            <person name="Yanf M."/>
            <person name="Daum C."/>
            <person name="Ng V."/>
            <person name="Clum A."/>
            <person name="Ohm R."/>
            <person name="Martin F."/>
            <person name="Silar P."/>
            <person name="Natvig D."/>
            <person name="Lalanne C."/>
            <person name="Gautier V."/>
            <person name="Ament-Velasquez S.L."/>
            <person name="Kruys A."/>
            <person name="Hutchinson M.I."/>
            <person name="Powell A.J."/>
            <person name="Barry K."/>
            <person name="Miller A.N."/>
            <person name="Grigoriev I.V."/>
            <person name="Debuchy R."/>
            <person name="Gladieux P."/>
            <person name="Thoren M.H."/>
            <person name="Johannesson H."/>
        </authorList>
    </citation>
    <scope>NUCLEOTIDE SEQUENCE</scope>
    <source>
        <strain evidence="1">CBS 359.72</strain>
    </source>
</reference>